<protein>
    <submittedName>
        <fullName evidence="7">Pyridoxal phosphate phosphatase PHOSPHO2-like</fullName>
    </submittedName>
</protein>
<dbReference type="InterPro" id="IPR006384">
    <property type="entry name" value="HAD_hydro_PyrdxlP_Pase-like"/>
</dbReference>
<dbReference type="Gene3D" id="3.40.50.1000">
    <property type="entry name" value="HAD superfamily/HAD-like"/>
    <property type="match status" value="1"/>
</dbReference>
<keyword evidence="4" id="KW-0378">Hydrolase</keyword>
<dbReference type="InterPro" id="IPR016965">
    <property type="entry name" value="Pase_PHOSPHO-typ"/>
</dbReference>
<reference evidence="7" key="1">
    <citation type="submission" date="2025-08" db="UniProtKB">
        <authorList>
            <consortium name="RefSeq"/>
        </authorList>
    </citation>
    <scope>IDENTIFICATION</scope>
    <source>
        <tissue evidence="7">Whole larvae</tissue>
    </source>
</reference>
<name>A0ABM3MI18_GALME</name>
<evidence type="ECO:0000256" key="1">
    <source>
        <dbReference type="ARBA" id="ARBA00001946"/>
    </source>
</evidence>
<dbReference type="PANTHER" id="PTHR20889:SF12">
    <property type="entry name" value="LP01149P"/>
    <property type="match status" value="1"/>
</dbReference>
<evidence type="ECO:0000256" key="4">
    <source>
        <dbReference type="ARBA" id="ARBA00022801"/>
    </source>
</evidence>
<evidence type="ECO:0000256" key="5">
    <source>
        <dbReference type="ARBA" id="ARBA00022842"/>
    </source>
</evidence>
<comment type="cofactor">
    <cofactor evidence="1">
        <name>Mg(2+)</name>
        <dbReference type="ChEBI" id="CHEBI:18420"/>
    </cofactor>
</comment>
<keyword evidence="5" id="KW-0460">Magnesium</keyword>
<dbReference type="PIRSF" id="PIRSF031051">
    <property type="entry name" value="PyrdxlP_Pase_PHOSPHO2"/>
    <property type="match status" value="1"/>
</dbReference>
<dbReference type="GeneID" id="128200679"/>
<dbReference type="NCBIfam" id="TIGR01488">
    <property type="entry name" value="HAD-SF-IB"/>
    <property type="match status" value="1"/>
</dbReference>
<comment type="similarity">
    <text evidence="2">Belongs to the HAD-like hydrolase superfamily. PHOSPHO family.</text>
</comment>
<keyword evidence="6" id="KW-1185">Reference proteome</keyword>
<evidence type="ECO:0000313" key="6">
    <source>
        <dbReference type="Proteomes" id="UP001652740"/>
    </source>
</evidence>
<evidence type="ECO:0000313" key="7">
    <source>
        <dbReference type="RefSeq" id="XP_052750780.1"/>
    </source>
</evidence>
<proteinExistence type="inferred from homology"/>
<evidence type="ECO:0000256" key="3">
    <source>
        <dbReference type="ARBA" id="ARBA00022723"/>
    </source>
</evidence>
<dbReference type="InterPro" id="IPR023214">
    <property type="entry name" value="HAD_sf"/>
</dbReference>
<dbReference type="Pfam" id="PF06888">
    <property type="entry name" value="Put_Phosphatase"/>
    <property type="match status" value="1"/>
</dbReference>
<evidence type="ECO:0000256" key="2">
    <source>
        <dbReference type="ARBA" id="ARBA00008541"/>
    </source>
</evidence>
<gene>
    <name evidence="7" type="primary">LOC128200679</name>
</gene>
<dbReference type="SUPFAM" id="SSF56784">
    <property type="entry name" value="HAD-like"/>
    <property type="match status" value="1"/>
</dbReference>
<accession>A0ABM3MI18</accession>
<organism evidence="6 7">
    <name type="scientific">Galleria mellonella</name>
    <name type="common">Greater wax moth</name>
    <dbReference type="NCBI Taxonomy" id="7137"/>
    <lineage>
        <taxon>Eukaryota</taxon>
        <taxon>Metazoa</taxon>
        <taxon>Ecdysozoa</taxon>
        <taxon>Arthropoda</taxon>
        <taxon>Hexapoda</taxon>
        <taxon>Insecta</taxon>
        <taxon>Pterygota</taxon>
        <taxon>Neoptera</taxon>
        <taxon>Endopterygota</taxon>
        <taxon>Lepidoptera</taxon>
        <taxon>Glossata</taxon>
        <taxon>Ditrysia</taxon>
        <taxon>Pyraloidea</taxon>
        <taxon>Pyralidae</taxon>
        <taxon>Galleriinae</taxon>
        <taxon>Galleria</taxon>
    </lineage>
</organism>
<keyword evidence="3" id="KW-0479">Metal-binding</keyword>
<dbReference type="InterPro" id="IPR036412">
    <property type="entry name" value="HAD-like_sf"/>
</dbReference>
<dbReference type="RefSeq" id="XP_052750780.1">
    <property type="nucleotide sequence ID" value="XM_052894820.1"/>
</dbReference>
<sequence length="237" mass="26509">MSGLAVFDFDRTVVDDDSDATIINRLREKKPPPEWEAGNHDWTPYMSDVFEHAYSAGLHQEDILGCIGSMRATPGVEQLITTLAAEGWDVLLLTDANSVFVNHWLKVHGLQDAVKAVITNRAFWQQGRLYIEPCMRQTACSRCPSNLCKSIALAQWLSQRAPYTRVIYAGDGRNDYCPATNLPAHATVFPRSGYPLDDLTKKTLATPNPHVKAKVVPWEDCYTILHEVFPEKPSIPA</sequence>
<dbReference type="Proteomes" id="UP001652740">
    <property type="component" value="Unplaced"/>
</dbReference>
<dbReference type="NCBIfam" id="TIGR01489">
    <property type="entry name" value="DKMTPPase-SF"/>
    <property type="match status" value="1"/>
</dbReference>
<dbReference type="PANTHER" id="PTHR20889">
    <property type="entry name" value="PHOSPHATASE, ORPHAN 1, 2"/>
    <property type="match status" value="1"/>
</dbReference>